<feature type="compositionally biased region" description="Basic and acidic residues" evidence="5">
    <location>
        <begin position="629"/>
        <end position="648"/>
    </location>
</feature>
<feature type="transmembrane region" description="Helical" evidence="6">
    <location>
        <begin position="38"/>
        <end position="55"/>
    </location>
</feature>
<dbReference type="AlphaFoldDB" id="A0A316WAR5"/>
<feature type="transmembrane region" description="Helical" evidence="6">
    <location>
        <begin position="245"/>
        <end position="265"/>
    </location>
</feature>
<keyword evidence="8" id="KW-1185">Reference proteome</keyword>
<evidence type="ECO:0000256" key="1">
    <source>
        <dbReference type="ARBA" id="ARBA00004141"/>
    </source>
</evidence>
<feature type="compositionally biased region" description="Basic and acidic residues" evidence="5">
    <location>
        <begin position="526"/>
        <end position="540"/>
    </location>
</feature>
<proteinExistence type="predicted"/>
<feature type="compositionally biased region" description="Basic and acidic residues" evidence="5">
    <location>
        <begin position="728"/>
        <end position="745"/>
    </location>
</feature>
<evidence type="ECO:0000313" key="8">
    <source>
        <dbReference type="Proteomes" id="UP000245783"/>
    </source>
</evidence>
<evidence type="ECO:0000256" key="3">
    <source>
        <dbReference type="ARBA" id="ARBA00022989"/>
    </source>
</evidence>
<reference evidence="7 8" key="1">
    <citation type="journal article" date="2018" name="Mol. Biol. Evol.">
        <title>Broad Genomic Sampling Reveals a Smut Pathogenic Ancestry of the Fungal Clade Ustilaginomycotina.</title>
        <authorList>
            <person name="Kijpornyongpan T."/>
            <person name="Mondo S.J."/>
            <person name="Barry K."/>
            <person name="Sandor L."/>
            <person name="Lee J."/>
            <person name="Lipzen A."/>
            <person name="Pangilinan J."/>
            <person name="LaButti K."/>
            <person name="Hainaut M."/>
            <person name="Henrissat B."/>
            <person name="Grigoriev I.V."/>
            <person name="Spatafora J.W."/>
            <person name="Aime M.C."/>
        </authorList>
    </citation>
    <scope>NUCLEOTIDE SEQUENCE [LARGE SCALE GENOMIC DNA]</scope>
    <source>
        <strain evidence="7 8">MCA 4658</strain>
    </source>
</reference>
<sequence length="774" mass="85870">MVWSPPLLSQWSQLQWLSAKSGQGMTTQSESASLPNEYITACAVAALFSTLLSFYSINSHLRAYRKPVLQRSVVRLLLMVPIYSLSSLASITSLEGAFFIDLVRDIYEAFVIYCFFALLVEYLGGERSLLILAHGRAPTKHPFPFNLLFQPMDVSDPYTFLALKRGILQYVQVKPVLAVATVFLKITGHYEEGKLSWTNGYTYVSFVYNFSVFLSLYALAMFWACLSEDLAPFRVTSKFLCIKGIIFFSFWQGLAVSILVAAGAITNIGPISDQAKLALAIQDMLVSFEMPLFALGHAYAFSPRDYVDPFAHYAARLPALYALRDATGGYDVLSDSVGTLSGKGYGYQTFEPSEGVVHQGLGRIRRSKAGLRYTQGGKGKYWLPQWAAVDGSLDGPLGTRHRGPATTFKQWLDHRVMAREGYAPLLETEAEDIVHPDPDASKPGDDPGEGADEAGPSRINPRAAASAAVARAEQTWHRLHPDAEADNSTLEFDEPQVDADLEKLFTESRNLRHGDYAYPTVDVGMEEQRRRSRERDDQAIKRHKQRKDQKSKVGKVMDDESQQAKRASQASQDTAADYGATGESSEQTHTESDAPKKESKGWFWNRKPKRAKPSDEEEGPPQGIVDIFVQDREAEERQRLRERRRGDPALRAGHHTRIFRRQWEGQAEVTSSNSDVSSPPQSAVDDSASQDTAQPSEPVGSKRRERGPKQQPFDHARVAEETAAEAEMQAHPEAERIGKDGDASDPKGSVIAADTGKNDVVSRETALPRLSKGH</sequence>
<evidence type="ECO:0000313" key="7">
    <source>
        <dbReference type="EMBL" id="PWN45063.1"/>
    </source>
</evidence>
<evidence type="ECO:0000256" key="5">
    <source>
        <dbReference type="SAM" id="MobiDB-lite"/>
    </source>
</evidence>
<evidence type="ECO:0000256" key="4">
    <source>
        <dbReference type="ARBA" id="ARBA00023136"/>
    </source>
</evidence>
<dbReference type="InParanoid" id="A0A316WAR5"/>
<feature type="transmembrane region" description="Helical" evidence="6">
    <location>
        <begin position="206"/>
        <end position="225"/>
    </location>
</feature>
<comment type="subcellular location">
    <subcellularLocation>
        <location evidence="1">Membrane</location>
        <topology evidence="1">Multi-pass membrane protein</topology>
    </subcellularLocation>
</comment>
<name>A0A316WAR5_9BASI</name>
<accession>A0A316WAR5</accession>
<dbReference type="RefSeq" id="XP_025372223.1">
    <property type="nucleotide sequence ID" value="XM_025513096.1"/>
</dbReference>
<dbReference type="STRING" id="1522189.A0A316WAR5"/>
<dbReference type="SMART" id="SM01417">
    <property type="entry name" value="Solute_trans_a"/>
    <property type="match status" value="1"/>
</dbReference>
<dbReference type="EMBL" id="KZ819357">
    <property type="protein sequence ID" value="PWN45063.1"/>
    <property type="molecule type" value="Genomic_DNA"/>
</dbReference>
<feature type="transmembrane region" description="Helical" evidence="6">
    <location>
        <begin position="106"/>
        <end position="124"/>
    </location>
</feature>
<feature type="compositionally biased region" description="Basic and acidic residues" evidence="5">
    <location>
        <begin position="548"/>
        <end position="558"/>
    </location>
</feature>
<feature type="transmembrane region" description="Helical" evidence="6">
    <location>
        <begin position="76"/>
        <end position="100"/>
    </location>
</feature>
<dbReference type="GeneID" id="37034966"/>
<feature type="compositionally biased region" description="Basic and acidic residues" evidence="5">
    <location>
        <begin position="586"/>
        <end position="600"/>
    </location>
</feature>
<gene>
    <name evidence="7" type="ORF">IE81DRAFT_320662</name>
</gene>
<keyword evidence="4 6" id="KW-0472">Membrane</keyword>
<dbReference type="GO" id="GO:0016020">
    <property type="term" value="C:membrane"/>
    <property type="evidence" value="ECO:0007669"/>
    <property type="project" value="UniProtKB-SubCell"/>
</dbReference>
<evidence type="ECO:0000256" key="2">
    <source>
        <dbReference type="ARBA" id="ARBA00022692"/>
    </source>
</evidence>
<feature type="transmembrane region" description="Helical" evidence="6">
    <location>
        <begin position="167"/>
        <end position="186"/>
    </location>
</feature>
<feature type="compositionally biased region" description="Basic and acidic residues" evidence="5">
    <location>
        <begin position="432"/>
        <end position="445"/>
    </location>
</feature>
<feature type="region of interest" description="Disordered" evidence="5">
    <location>
        <begin position="522"/>
        <end position="774"/>
    </location>
</feature>
<feature type="compositionally biased region" description="Low complexity" evidence="5">
    <location>
        <begin position="671"/>
        <end position="682"/>
    </location>
</feature>
<organism evidence="7 8">
    <name type="scientific">Ceraceosorus guamensis</name>
    <dbReference type="NCBI Taxonomy" id="1522189"/>
    <lineage>
        <taxon>Eukaryota</taxon>
        <taxon>Fungi</taxon>
        <taxon>Dikarya</taxon>
        <taxon>Basidiomycota</taxon>
        <taxon>Ustilaginomycotina</taxon>
        <taxon>Exobasidiomycetes</taxon>
        <taxon>Ceraceosorales</taxon>
        <taxon>Ceraceosoraceae</taxon>
        <taxon>Ceraceosorus</taxon>
    </lineage>
</organism>
<protein>
    <submittedName>
        <fullName evidence="7">DUF300-domain-containing protein</fullName>
    </submittedName>
</protein>
<keyword evidence="2 6" id="KW-0812">Transmembrane</keyword>
<evidence type="ECO:0000256" key="6">
    <source>
        <dbReference type="SAM" id="Phobius"/>
    </source>
</evidence>
<dbReference type="OrthoDB" id="5348404at2759"/>
<dbReference type="PANTHER" id="PTHR23423">
    <property type="entry name" value="ORGANIC SOLUTE TRANSPORTER-RELATED"/>
    <property type="match status" value="1"/>
</dbReference>
<dbReference type="Pfam" id="PF03619">
    <property type="entry name" value="Solute_trans_a"/>
    <property type="match status" value="1"/>
</dbReference>
<dbReference type="InterPro" id="IPR005178">
    <property type="entry name" value="Ostalpha/TMEM184C"/>
</dbReference>
<feature type="compositionally biased region" description="Low complexity" evidence="5">
    <location>
        <begin position="462"/>
        <end position="472"/>
    </location>
</feature>
<feature type="region of interest" description="Disordered" evidence="5">
    <location>
        <begin position="430"/>
        <end position="474"/>
    </location>
</feature>
<dbReference type="Proteomes" id="UP000245783">
    <property type="component" value="Unassembled WGS sequence"/>
</dbReference>
<keyword evidence="3 6" id="KW-1133">Transmembrane helix</keyword>